<dbReference type="Proteomes" id="UP000199444">
    <property type="component" value="Unassembled WGS sequence"/>
</dbReference>
<dbReference type="PANTHER" id="PTHR21371:SF1">
    <property type="entry name" value="KETOL-ACID REDUCTOISOMERASE, MITOCHONDRIAL"/>
    <property type="match status" value="1"/>
</dbReference>
<dbReference type="Pfam" id="PF01450">
    <property type="entry name" value="KARI_C"/>
    <property type="match status" value="1"/>
</dbReference>
<dbReference type="PROSITE" id="PS51850">
    <property type="entry name" value="KARI_N"/>
    <property type="match status" value="1"/>
</dbReference>
<keyword evidence="5 10" id="KW-0028">Amino-acid biosynthesis</keyword>
<comment type="pathway">
    <text evidence="2 10">Amino-acid biosynthesis; L-valine biosynthesis; L-valine from pyruvate: step 2/4.</text>
</comment>
<feature type="binding site" evidence="10">
    <location>
        <begin position="25"/>
        <end position="28"/>
    </location>
    <ligand>
        <name>NADP(+)</name>
        <dbReference type="ChEBI" id="CHEBI:58349"/>
    </ligand>
</feature>
<dbReference type="GO" id="GO:0009099">
    <property type="term" value="P:L-valine biosynthetic process"/>
    <property type="evidence" value="ECO:0007669"/>
    <property type="project" value="UniProtKB-UniRule"/>
</dbReference>
<feature type="domain" description="KARI C-terminal knotted" evidence="13">
    <location>
        <begin position="182"/>
        <end position="327"/>
    </location>
</feature>
<dbReference type="AlphaFoldDB" id="A0A1H0YXQ0"/>
<evidence type="ECO:0000256" key="8">
    <source>
        <dbReference type="ARBA" id="ARBA00023002"/>
    </source>
</evidence>
<dbReference type="HAMAP" id="MF_00435">
    <property type="entry name" value="IlvC"/>
    <property type="match status" value="1"/>
</dbReference>
<keyword evidence="7 10" id="KW-0460">Magnesium</keyword>
<dbReference type="GO" id="GO:0004455">
    <property type="term" value="F:ketol-acid reductoisomerase activity"/>
    <property type="evidence" value="ECO:0007669"/>
    <property type="project" value="UniProtKB-UniRule"/>
</dbReference>
<reference evidence="14 15" key="1">
    <citation type="submission" date="2016-10" db="EMBL/GenBank/DDBJ databases">
        <authorList>
            <person name="de Groot N.N."/>
        </authorList>
    </citation>
    <scope>NUCLEOTIDE SEQUENCE [LARGE SCALE GENOMIC DNA]</scope>
    <source>
        <strain evidence="14 15">CGMCC 1.10449</strain>
    </source>
</reference>
<dbReference type="PIRSF" id="PIRSF000116">
    <property type="entry name" value="IlvC_gammaproteo"/>
    <property type="match status" value="1"/>
</dbReference>
<dbReference type="NCBIfam" id="NF009940">
    <property type="entry name" value="PRK13403.1"/>
    <property type="match status" value="1"/>
</dbReference>
<dbReference type="EMBL" id="FNKD01000001">
    <property type="protein sequence ID" value="SDQ19923.1"/>
    <property type="molecule type" value="Genomic_DNA"/>
</dbReference>
<keyword evidence="10" id="KW-0521">NADP</keyword>
<dbReference type="Gene3D" id="3.40.50.720">
    <property type="entry name" value="NAD(P)-binding Rossmann-like Domain"/>
    <property type="match status" value="1"/>
</dbReference>
<dbReference type="SUPFAM" id="SSF51735">
    <property type="entry name" value="NAD(P)-binding Rossmann-fold domains"/>
    <property type="match status" value="1"/>
</dbReference>
<dbReference type="Gene3D" id="6.10.240.10">
    <property type="match status" value="1"/>
</dbReference>
<evidence type="ECO:0000259" key="13">
    <source>
        <dbReference type="PROSITE" id="PS51851"/>
    </source>
</evidence>
<evidence type="ECO:0000256" key="6">
    <source>
        <dbReference type="ARBA" id="ARBA00022723"/>
    </source>
</evidence>
<dbReference type="InterPro" id="IPR013023">
    <property type="entry name" value="KARI"/>
</dbReference>
<gene>
    <name evidence="10" type="primary">ilvC</name>
    <name evidence="14" type="ORF">SAMN05216231_0910</name>
</gene>
<comment type="function">
    <text evidence="1 10">Involved in the biosynthesis of branched-chain amino acids (BCAA). Catalyzes an alkyl-migration followed by a ketol-acid reduction of (S)-2-acetolactate (S2AL) to yield (R)-2,3-dihydroxy-isovalerate. In the isomerase reaction, S2AL is rearranged via a Mg-dependent methyl migration to produce 3-hydroxy-3-methyl-2-ketobutyrate (HMKB). In the reductase reaction, this 2-ketoacid undergoes a metal-dependent reduction by NADPH to yield (R)-2,3-dihydroxy-isovalerate.</text>
</comment>
<evidence type="ECO:0000256" key="7">
    <source>
        <dbReference type="ARBA" id="ARBA00022842"/>
    </source>
</evidence>
<dbReference type="InterPro" id="IPR014359">
    <property type="entry name" value="KARI_prok"/>
</dbReference>
<comment type="catalytic activity">
    <reaction evidence="10">
        <text>(2R)-2,3-dihydroxy-3-methylbutanoate + NADP(+) = (2S)-2-acetolactate + NADPH + H(+)</text>
        <dbReference type="Rhea" id="RHEA:22068"/>
        <dbReference type="ChEBI" id="CHEBI:15378"/>
        <dbReference type="ChEBI" id="CHEBI:49072"/>
        <dbReference type="ChEBI" id="CHEBI:57783"/>
        <dbReference type="ChEBI" id="CHEBI:58349"/>
        <dbReference type="ChEBI" id="CHEBI:58476"/>
        <dbReference type="EC" id="1.1.1.86"/>
    </reaction>
</comment>
<name>A0A1H0YXQ0_9BACI</name>
<dbReference type="PROSITE" id="PS51851">
    <property type="entry name" value="KARI_C"/>
    <property type="match status" value="1"/>
</dbReference>
<dbReference type="FunFam" id="3.40.50.720:FF:000023">
    <property type="entry name" value="Ketol-acid reductoisomerase (NADP(+))"/>
    <property type="match status" value="1"/>
</dbReference>
<keyword evidence="6 10" id="KW-0479">Metal-binding</keyword>
<evidence type="ECO:0000313" key="15">
    <source>
        <dbReference type="Proteomes" id="UP000199444"/>
    </source>
</evidence>
<dbReference type="InterPro" id="IPR000506">
    <property type="entry name" value="KARI_C"/>
</dbReference>
<feature type="active site" evidence="10">
    <location>
        <position position="107"/>
    </location>
</feature>
<keyword evidence="15" id="KW-1185">Reference proteome</keyword>
<feature type="domain" description="KARI N-terminal Rossmann" evidence="12">
    <location>
        <begin position="2"/>
        <end position="181"/>
    </location>
</feature>
<evidence type="ECO:0000256" key="11">
    <source>
        <dbReference type="PROSITE-ProRule" id="PRU01198"/>
    </source>
</evidence>
<dbReference type="NCBIfam" id="TIGR00465">
    <property type="entry name" value="ilvC"/>
    <property type="match status" value="1"/>
</dbReference>
<feature type="binding site" evidence="10 11">
    <location>
        <position position="194"/>
    </location>
    <ligand>
        <name>Mg(2+)</name>
        <dbReference type="ChEBI" id="CHEBI:18420"/>
        <label>1</label>
    </ligand>
</feature>
<dbReference type="InterPro" id="IPR036291">
    <property type="entry name" value="NAD(P)-bd_dom_sf"/>
</dbReference>
<accession>A0A1H0YXQ0</accession>
<dbReference type="STRING" id="553311.SAMN05216231_0910"/>
<comment type="similarity">
    <text evidence="4 10 11">Belongs to the ketol-acid reductoisomerase family.</text>
</comment>
<feature type="binding site" evidence="10 11">
    <location>
        <position position="226"/>
    </location>
    <ligand>
        <name>Mg(2+)</name>
        <dbReference type="ChEBI" id="CHEBI:18420"/>
        <label>2</label>
    </ligand>
</feature>
<feature type="binding site" evidence="10 11">
    <location>
        <position position="190"/>
    </location>
    <ligand>
        <name>Mg(2+)</name>
        <dbReference type="ChEBI" id="CHEBI:18420"/>
        <label>2</label>
    </ligand>
</feature>
<feature type="binding site" evidence="10">
    <location>
        <position position="52"/>
    </location>
    <ligand>
        <name>NADP(+)</name>
        <dbReference type="ChEBI" id="CHEBI:58349"/>
    </ligand>
</feature>
<comment type="caution">
    <text evidence="10">Lacks conserved residue(s) required for the propagation of feature annotation.</text>
</comment>
<evidence type="ECO:0000259" key="12">
    <source>
        <dbReference type="PROSITE" id="PS51850"/>
    </source>
</evidence>
<evidence type="ECO:0000256" key="1">
    <source>
        <dbReference type="ARBA" id="ARBA00002172"/>
    </source>
</evidence>
<evidence type="ECO:0000256" key="5">
    <source>
        <dbReference type="ARBA" id="ARBA00022605"/>
    </source>
</evidence>
<keyword evidence="8 10" id="KW-0560">Oxidoreductase</keyword>
<dbReference type="GO" id="GO:0016853">
    <property type="term" value="F:isomerase activity"/>
    <property type="evidence" value="ECO:0007669"/>
    <property type="project" value="UniProtKB-KW"/>
</dbReference>
<feature type="binding site" evidence="10">
    <location>
        <position position="133"/>
    </location>
    <ligand>
        <name>NADP(+)</name>
        <dbReference type="ChEBI" id="CHEBI:58349"/>
    </ligand>
</feature>
<feature type="binding site" evidence="10">
    <location>
        <position position="48"/>
    </location>
    <ligand>
        <name>NADP(+)</name>
        <dbReference type="ChEBI" id="CHEBI:58349"/>
    </ligand>
</feature>
<dbReference type="Pfam" id="PF07991">
    <property type="entry name" value="KARI_N"/>
    <property type="match status" value="1"/>
</dbReference>
<proteinExistence type="inferred from homology"/>
<dbReference type="GO" id="GO:0009097">
    <property type="term" value="P:isoleucine biosynthetic process"/>
    <property type="evidence" value="ECO:0007669"/>
    <property type="project" value="UniProtKB-UniRule"/>
</dbReference>
<dbReference type="RefSeq" id="WP_092491750.1">
    <property type="nucleotide sequence ID" value="NZ_FNKD01000001.1"/>
</dbReference>
<evidence type="ECO:0000256" key="10">
    <source>
        <dbReference type="HAMAP-Rule" id="MF_00435"/>
    </source>
</evidence>
<dbReference type="EC" id="1.1.1.86" evidence="10"/>
<dbReference type="InterPro" id="IPR008927">
    <property type="entry name" value="6-PGluconate_DH-like_C_sf"/>
</dbReference>
<evidence type="ECO:0000256" key="9">
    <source>
        <dbReference type="ARBA" id="ARBA00023304"/>
    </source>
</evidence>
<dbReference type="GO" id="GO:0005829">
    <property type="term" value="C:cytosol"/>
    <property type="evidence" value="ECO:0007669"/>
    <property type="project" value="TreeGrafter"/>
</dbReference>
<dbReference type="InterPro" id="IPR013116">
    <property type="entry name" value="KARI_N"/>
</dbReference>
<evidence type="ECO:0000256" key="3">
    <source>
        <dbReference type="ARBA" id="ARBA00004885"/>
    </source>
</evidence>
<dbReference type="GO" id="GO:0000287">
    <property type="term" value="F:magnesium ion binding"/>
    <property type="evidence" value="ECO:0007669"/>
    <property type="project" value="UniProtKB-UniRule"/>
</dbReference>
<feature type="binding site" evidence="10 11">
    <location>
        <position position="251"/>
    </location>
    <ligand>
        <name>substrate</name>
    </ligand>
</feature>
<keyword evidence="14" id="KW-0413">Isomerase</keyword>
<dbReference type="PANTHER" id="PTHR21371">
    <property type="entry name" value="KETOL-ACID REDUCTOISOMERASE, MITOCHONDRIAL"/>
    <property type="match status" value="1"/>
</dbReference>
<protein>
    <recommendedName>
        <fullName evidence="10">Ketol-acid reductoisomerase (NADP(+))</fullName>
        <shortName evidence="10">KARI</shortName>
        <ecNumber evidence="10">1.1.1.86</ecNumber>
    </recommendedName>
    <alternativeName>
        <fullName evidence="10">Acetohydroxy-acid isomeroreductase</fullName>
        <shortName evidence="10">AHIR</shortName>
    </alternativeName>
    <alternativeName>
        <fullName evidence="10">Alpha-keto-beta-hydroxylacyl reductoisomerase</fullName>
    </alternativeName>
</protein>
<dbReference type="UniPathway" id="UPA00049">
    <property type="reaction ID" value="UER00060"/>
</dbReference>
<evidence type="ECO:0000256" key="2">
    <source>
        <dbReference type="ARBA" id="ARBA00004864"/>
    </source>
</evidence>
<dbReference type="UniPathway" id="UPA00047">
    <property type="reaction ID" value="UER00056"/>
</dbReference>
<feature type="binding site" evidence="10 11">
    <location>
        <position position="190"/>
    </location>
    <ligand>
        <name>Mg(2+)</name>
        <dbReference type="ChEBI" id="CHEBI:18420"/>
        <label>1</label>
    </ligand>
</feature>
<dbReference type="GO" id="GO:0050661">
    <property type="term" value="F:NADP binding"/>
    <property type="evidence" value="ECO:0007669"/>
    <property type="project" value="InterPro"/>
</dbReference>
<dbReference type="SUPFAM" id="SSF48179">
    <property type="entry name" value="6-phosphogluconate dehydrogenase C-terminal domain-like"/>
    <property type="match status" value="1"/>
</dbReference>
<dbReference type="NCBIfam" id="NF004017">
    <property type="entry name" value="PRK05479.1"/>
    <property type="match status" value="1"/>
</dbReference>
<comment type="pathway">
    <text evidence="3 10">Amino-acid biosynthesis; L-isoleucine biosynthesis; L-isoleucine from 2-oxobutanoate: step 2/4.</text>
</comment>
<organism evidence="14 15">
    <name type="scientific">Virgibacillus salinus</name>
    <dbReference type="NCBI Taxonomy" id="553311"/>
    <lineage>
        <taxon>Bacteria</taxon>
        <taxon>Bacillati</taxon>
        <taxon>Bacillota</taxon>
        <taxon>Bacilli</taxon>
        <taxon>Bacillales</taxon>
        <taxon>Bacillaceae</taxon>
        <taxon>Virgibacillus</taxon>
    </lineage>
</organism>
<evidence type="ECO:0000313" key="14">
    <source>
        <dbReference type="EMBL" id="SDQ19923.1"/>
    </source>
</evidence>
<comment type="catalytic activity">
    <reaction evidence="10">
        <text>(2R,3R)-2,3-dihydroxy-3-methylpentanoate + NADP(+) = (S)-2-ethyl-2-hydroxy-3-oxobutanoate + NADPH + H(+)</text>
        <dbReference type="Rhea" id="RHEA:13493"/>
        <dbReference type="ChEBI" id="CHEBI:15378"/>
        <dbReference type="ChEBI" id="CHEBI:49256"/>
        <dbReference type="ChEBI" id="CHEBI:49258"/>
        <dbReference type="ChEBI" id="CHEBI:57783"/>
        <dbReference type="ChEBI" id="CHEBI:58349"/>
        <dbReference type="EC" id="1.1.1.86"/>
    </reaction>
</comment>
<evidence type="ECO:0000256" key="4">
    <source>
        <dbReference type="ARBA" id="ARBA00010318"/>
    </source>
</evidence>
<keyword evidence="9 10" id="KW-0100">Branched-chain amino acid biosynthesis</keyword>
<comment type="cofactor">
    <cofactor evidence="10">
        <name>Mg(2+)</name>
        <dbReference type="ChEBI" id="CHEBI:18420"/>
    </cofactor>
    <text evidence="10">Binds 2 magnesium ions per subunit.</text>
</comment>
<sequence>MAKVYYEKEIDKQVLQEKKIAVVGYGSQGHAHALNLRESGYDVVVGLRPGKSQQKAEEDGFKVYSVADAVKVADVVMVLLPDEHQTEVYEASIKPNLQSGNAMAFAHGFNIHFNQIVPPSDVDVFLVAPKGPGHLVRRTYEGGAGVPALYGVFQDVTGNAKQLSLAYSQGIGAARAGVLETSFQEETETDLFGEQAVLCGGLTNLIKAGFETLTEAGYQPEVAYFECMHEVKLIVDLLYEGGLENMRYSVSDTAQWGDFVSGPRVINDETKARMKEVLSEVQSGEFAKGWILENKANRPQFYAINALENQHPIEKVGKELRDLMPFVKQPLQATKEKQKDVNVHVTN</sequence>
<feature type="binding site" evidence="10 11">
    <location>
        <position position="230"/>
    </location>
    <ligand>
        <name>Mg(2+)</name>
        <dbReference type="ChEBI" id="CHEBI:18420"/>
        <label>2</label>
    </ligand>
</feature>